<name>A0A1A8JHZ6_NOTKU</name>
<organism evidence="1">
    <name type="scientific">Nothobranchius kuhntae</name>
    <name type="common">Beira killifish</name>
    <dbReference type="NCBI Taxonomy" id="321403"/>
    <lineage>
        <taxon>Eukaryota</taxon>
        <taxon>Metazoa</taxon>
        <taxon>Chordata</taxon>
        <taxon>Craniata</taxon>
        <taxon>Vertebrata</taxon>
        <taxon>Euteleostomi</taxon>
        <taxon>Actinopterygii</taxon>
        <taxon>Neopterygii</taxon>
        <taxon>Teleostei</taxon>
        <taxon>Neoteleostei</taxon>
        <taxon>Acanthomorphata</taxon>
        <taxon>Ovalentaria</taxon>
        <taxon>Atherinomorphae</taxon>
        <taxon>Cyprinodontiformes</taxon>
        <taxon>Nothobranchiidae</taxon>
        <taxon>Nothobranchius</taxon>
    </lineage>
</organism>
<feature type="non-terminal residue" evidence="1">
    <location>
        <position position="1"/>
    </location>
</feature>
<dbReference type="AlphaFoldDB" id="A0A1A8JHZ6"/>
<proteinExistence type="predicted"/>
<accession>A0A1A8JHZ6</accession>
<dbReference type="EMBL" id="HAED01022790">
    <property type="protein sequence ID" value="SBR09561.1"/>
    <property type="molecule type" value="Transcribed_RNA"/>
</dbReference>
<reference evidence="1" key="1">
    <citation type="submission" date="2016-05" db="EMBL/GenBank/DDBJ databases">
        <authorList>
            <person name="Lavstsen T."/>
            <person name="Jespersen J.S."/>
        </authorList>
    </citation>
    <scope>NUCLEOTIDE SEQUENCE</scope>
    <source>
        <tissue evidence="1">Brain</tissue>
    </source>
</reference>
<dbReference type="EMBL" id="HAEE01001463">
    <property type="protein sequence ID" value="SBR21479.1"/>
    <property type="molecule type" value="Transcribed_RNA"/>
</dbReference>
<protein>
    <submittedName>
        <fullName evidence="1">Uncharacterized protein</fullName>
    </submittedName>
</protein>
<evidence type="ECO:0000313" key="1">
    <source>
        <dbReference type="EMBL" id="SBR09561.1"/>
    </source>
</evidence>
<gene>
    <name evidence="1" type="primary">X975_20894</name>
</gene>
<reference evidence="1" key="2">
    <citation type="submission" date="2016-06" db="EMBL/GenBank/DDBJ databases">
        <title>The genome of a short-lived fish provides insights into sex chromosome evolution and the genetic control of aging.</title>
        <authorList>
            <person name="Reichwald K."/>
            <person name="Felder M."/>
            <person name="Petzold A."/>
            <person name="Koch P."/>
            <person name="Groth M."/>
            <person name="Platzer M."/>
        </authorList>
    </citation>
    <scope>NUCLEOTIDE SEQUENCE</scope>
    <source>
        <tissue evidence="1">Brain</tissue>
    </source>
</reference>
<feature type="non-terminal residue" evidence="1">
    <location>
        <position position="88"/>
    </location>
</feature>
<sequence>FIYCKFLELIWVLLCRKDMQKDLSKYLISRISDGDREVAVTTRCQYFTQHEEDFCWSESNMCFLKTNKQSARLIKTGDPTELLLFESD</sequence>